<sequence>MEDQQPNEVRLARKGASGVPVVRPVRGTQIRRGSYLGRGGRGGRGYRPMLLSGAPPIAKRRREDDHRDAVLPQHSPSSSKKSKSRPLLEEFTIEIPVECRKGAPGSSFKRRDWITYQRSRFSSEGHRMAYWHFSGNNATFYVEKDAIPKVPYEPSWNTAVVKKEPL</sequence>
<evidence type="ECO:0000313" key="2">
    <source>
        <dbReference type="EMBL" id="EGO27400.1"/>
    </source>
</evidence>
<name>F8NMK3_SERL9</name>
<accession>F8NMK3</accession>
<dbReference type="OrthoDB" id="2674820at2759"/>
<dbReference type="HOGENOM" id="CLU_1606679_0_0_1"/>
<proteinExistence type="predicted"/>
<dbReference type="KEGG" id="sla:SERLADRAFT_460743"/>
<dbReference type="RefSeq" id="XP_007315491.1">
    <property type="nucleotide sequence ID" value="XM_007315429.1"/>
</dbReference>
<dbReference type="Proteomes" id="UP000008064">
    <property type="component" value="Unassembled WGS sequence"/>
</dbReference>
<feature type="compositionally biased region" description="Gly residues" evidence="1">
    <location>
        <begin position="36"/>
        <end position="45"/>
    </location>
</feature>
<gene>
    <name evidence="2" type="ORF">SERLADRAFT_460743</name>
</gene>
<feature type="region of interest" description="Disordered" evidence="1">
    <location>
        <begin position="1"/>
        <end position="87"/>
    </location>
</feature>
<organism>
    <name type="scientific">Serpula lacrymans var. lacrymans (strain S7.9)</name>
    <name type="common">Dry rot fungus</name>
    <dbReference type="NCBI Taxonomy" id="578457"/>
    <lineage>
        <taxon>Eukaryota</taxon>
        <taxon>Fungi</taxon>
        <taxon>Dikarya</taxon>
        <taxon>Basidiomycota</taxon>
        <taxon>Agaricomycotina</taxon>
        <taxon>Agaricomycetes</taxon>
        <taxon>Agaricomycetidae</taxon>
        <taxon>Boletales</taxon>
        <taxon>Coniophorineae</taxon>
        <taxon>Serpulaceae</taxon>
        <taxon>Serpula</taxon>
    </lineage>
</organism>
<dbReference type="EMBL" id="GL945431">
    <property type="protein sequence ID" value="EGO27400.1"/>
    <property type="molecule type" value="Genomic_DNA"/>
</dbReference>
<protein>
    <submittedName>
        <fullName evidence="2">Uncharacterized protein</fullName>
    </submittedName>
</protein>
<feature type="non-terminal residue" evidence="2">
    <location>
        <position position="166"/>
    </location>
</feature>
<reference evidence="2" key="1">
    <citation type="submission" date="2011-04" db="EMBL/GenBank/DDBJ databases">
        <title>Evolution of plant cell wall degrading machinery underlies the functional diversity of forest fungi.</title>
        <authorList>
            <consortium name="US DOE Joint Genome Institute (JGI-PGF)"/>
            <person name="Eastwood D.C."/>
            <person name="Floudas D."/>
            <person name="Binder M."/>
            <person name="Majcherczyk A."/>
            <person name="Schneider P."/>
            <person name="Aerts A."/>
            <person name="Asiegbu F.O."/>
            <person name="Baker S.E."/>
            <person name="Barry K."/>
            <person name="Bendiksby M."/>
            <person name="Blumentritt M."/>
            <person name="Coutinho P.M."/>
            <person name="Cullen D."/>
            <person name="Cullen D."/>
            <person name="Gathman A."/>
            <person name="Goodell B."/>
            <person name="Henrissat B."/>
            <person name="Ihrmark K."/>
            <person name="Kauserud H."/>
            <person name="Kohler A."/>
            <person name="LaButti K."/>
            <person name="Lapidus A."/>
            <person name="Lavin J.L."/>
            <person name="Lee Y.-H."/>
            <person name="Lindquist E."/>
            <person name="Lilly W."/>
            <person name="Lucas S."/>
            <person name="Morin E."/>
            <person name="Murat C."/>
            <person name="Oguiza J.A."/>
            <person name="Park J."/>
            <person name="Pisabarro A.G."/>
            <person name="Riley R."/>
            <person name="Rosling A."/>
            <person name="Salamov A."/>
            <person name="Schmidt O."/>
            <person name="Schmutz J."/>
            <person name="Skrede I."/>
            <person name="Stenlid J."/>
            <person name="Wiebenga A."/>
            <person name="Xie X."/>
            <person name="Kues U."/>
            <person name="Hibbett D.S."/>
            <person name="Hoffmeister D."/>
            <person name="Hogberg N."/>
            <person name="Martin F."/>
            <person name="Grigoriev I.V."/>
            <person name="Watkinson S.C."/>
        </authorList>
    </citation>
    <scope>NUCLEOTIDE SEQUENCE</scope>
    <source>
        <strain evidence="2">S7.9</strain>
    </source>
</reference>
<dbReference type="AlphaFoldDB" id="F8NMK3"/>
<dbReference type="GeneID" id="18818118"/>
<evidence type="ECO:0000256" key="1">
    <source>
        <dbReference type="SAM" id="MobiDB-lite"/>
    </source>
</evidence>